<evidence type="ECO:0000313" key="2">
    <source>
        <dbReference type="Proteomes" id="UP000004994"/>
    </source>
</evidence>
<dbReference type="STRING" id="4081.A0A3Q7EK48"/>
<organism evidence="1">
    <name type="scientific">Solanum lycopersicum</name>
    <name type="common">Tomato</name>
    <name type="synonym">Lycopersicon esculentum</name>
    <dbReference type="NCBI Taxonomy" id="4081"/>
    <lineage>
        <taxon>Eukaryota</taxon>
        <taxon>Viridiplantae</taxon>
        <taxon>Streptophyta</taxon>
        <taxon>Embryophyta</taxon>
        <taxon>Tracheophyta</taxon>
        <taxon>Spermatophyta</taxon>
        <taxon>Magnoliopsida</taxon>
        <taxon>eudicotyledons</taxon>
        <taxon>Gunneridae</taxon>
        <taxon>Pentapetalae</taxon>
        <taxon>asterids</taxon>
        <taxon>lamiids</taxon>
        <taxon>Solanales</taxon>
        <taxon>Solanaceae</taxon>
        <taxon>Solanoideae</taxon>
        <taxon>Solaneae</taxon>
        <taxon>Solanum</taxon>
        <taxon>Solanum subgen. Lycopersicon</taxon>
    </lineage>
</organism>
<dbReference type="AlphaFoldDB" id="A0A3Q7EK48"/>
<keyword evidence="2" id="KW-1185">Reference proteome</keyword>
<dbReference type="SUPFAM" id="SSF53098">
    <property type="entry name" value="Ribonuclease H-like"/>
    <property type="match status" value="1"/>
</dbReference>
<accession>A0A3Q7EK48</accession>
<protein>
    <recommendedName>
        <fullName evidence="3">3'-5' exonuclease domain-containing protein</fullName>
    </recommendedName>
</protein>
<dbReference type="GO" id="GO:0003676">
    <property type="term" value="F:nucleic acid binding"/>
    <property type="evidence" value="ECO:0007669"/>
    <property type="project" value="InterPro"/>
</dbReference>
<sequence length="217" mass="24641">MSERLPLPWLLQMSIYNVKIGGENVITRVADREATMSHGISELRHDMKADPNPIVGIDVVNSGDLLLFYVKKRCLIIQYNRILALNDKYQVPSFLASFLQDKNITFVGPRHINNKSFTWSGVYQKFDFKTVVDVGYLAAQICKKPRLLSSTLEELMLEVDVEIMRPIIGNGSLRHKWESSAVLSEEEVKVAIYEVYSCYQIATKVIEVMQTGVTTHG</sequence>
<reference evidence="1" key="2">
    <citation type="submission" date="2019-01" db="UniProtKB">
        <authorList>
            <consortium name="EnsemblPlants"/>
        </authorList>
    </citation>
    <scope>IDENTIFICATION</scope>
    <source>
        <strain evidence="1">cv. Heinz 1706</strain>
    </source>
</reference>
<evidence type="ECO:0000313" key="1">
    <source>
        <dbReference type="EnsemblPlants" id="Solyc01g088540.1.1.1"/>
    </source>
</evidence>
<reference evidence="1" key="1">
    <citation type="journal article" date="2012" name="Nature">
        <title>The tomato genome sequence provides insights into fleshy fruit evolution.</title>
        <authorList>
            <consortium name="Tomato Genome Consortium"/>
        </authorList>
    </citation>
    <scope>NUCLEOTIDE SEQUENCE [LARGE SCALE GENOMIC DNA]</scope>
    <source>
        <strain evidence="1">cv. Heinz 1706</strain>
    </source>
</reference>
<dbReference type="Proteomes" id="UP000004994">
    <property type="component" value="Chromosome 1"/>
</dbReference>
<dbReference type="Gene3D" id="3.30.420.10">
    <property type="entry name" value="Ribonuclease H-like superfamily/Ribonuclease H"/>
    <property type="match status" value="1"/>
</dbReference>
<dbReference type="InterPro" id="IPR036397">
    <property type="entry name" value="RNaseH_sf"/>
</dbReference>
<name>A0A3Q7EK48_SOLLC</name>
<dbReference type="GO" id="GO:0005737">
    <property type="term" value="C:cytoplasm"/>
    <property type="evidence" value="ECO:0000318"/>
    <property type="project" value="GO_Central"/>
</dbReference>
<dbReference type="InterPro" id="IPR012337">
    <property type="entry name" value="RNaseH-like_sf"/>
</dbReference>
<proteinExistence type="predicted"/>
<evidence type="ECO:0008006" key="3">
    <source>
        <dbReference type="Google" id="ProtNLM"/>
    </source>
</evidence>
<dbReference type="GO" id="GO:0005634">
    <property type="term" value="C:nucleus"/>
    <property type="evidence" value="ECO:0000318"/>
    <property type="project" value="GO_Central"/>
</dbReference>
<dbReference type="EnsemblPlants" id="Solyc01g088540.1.1">
    <property type="protein sequence ID" value="Solyc01g088540.1.1.1"/>
    <property type="gene ID" value="Solyc01g088540.1"/>
</dbReference>
<dbReference type="Gramene" id="Solyc01g088540.1.1">
    <property type="protein sequence ID" value="Solyc01g088540.1.1.1"/>
    <property type="gene ID" value="Solyc01g088540.1"/>
</dbReference>
<dbReference type="PaxDb" id="4081-Solyc01g088540.1.1"/>
<dbReference type="GO" id="GO:0008408">
    <property type="term" value="F:3'-5' exonuclease activity"/>
    <property type="evidence" value="ECO:0000318"/>
    <property type="project" value="GO_Central"/>
</dbReference>
<dbReference type="OMA" id="RCLIIQY"/>
<dbReference type="InParanoid" id="A0A3Q7EK48"/>
<dbReference type="SMR" id="A0A3Q7EK48"/>